<name>A0A6G1G8X9_9PEZI</name>
<protein>
    <submittedName>
        <fullName evidence="2 4">Uncharacterized protein</fullName>
    </submittedName>
</protein>
<feature type="region of interest" description="Disordered" evidence="1">
    <location>
        <begin position="29"/>
        <end position="63"/>
    </location>
</feature>
<reference evidence="2 4" key="1">
    <citation type="submission" date="2020-01" db="EMBL/GenBank/DDBJ databases">
        <authorList>
            <consortium name="DOE Joint Genome Institute"/>
            <person name="Haridas S."/>
            <person name="Albert R."/>
            <person name="Binder M."/>
            <person name="Bloem J."/>
            <person name="Labutti K."/>
            <person name="Salamov A."/>
            <person name="Andreopoulos B."/>
            <person name="Baker S.E."/>
            <person name="Barry K."/>
            <person name="Bills G."/>
            <person name="Bluhm B.H."/>
            <person name="Cannon C."/>
            <person name="Castanera R."/>
            <person name="Culley D.E."/>
            <person name="Daum C."/>
            <person name="Ezra D."/>
            <person name="Gonzalez J.B."/>
            <person name="Henrissat B."/>
            <person name="Kuo A."/>
            <person name="Liang C."/>
            <person name="Lipzen A."/>
            <person name="Lutzoni F."/>
            <person name="Magnuson J."/>
            <person name="Mondo S."/>
            <person name="Nolan M."/>
            <person name="Ohm R."/>
            <person name="Pangilinan J."/>
            <person name="Park H.-J."/>
            <person name="Ramirez L."/>
            <person name="Alfaro M."/>
            <person name="Sun H."/>
            <person name="Tritt A."/>
            <person name="Yoshinaga Y."/>
            <person name="Zwiers L.-H."/>
            <person name="Turgeon B.G."/>
            <person name="Goodwin S.B."/>
            <person name="Spatafora J.W."/>
            <person name="Crous P.W."/>
            <person name="Grigoriev I.V."/>
        </authorList>
    </citation>
    <scope>NUCLEOTIDE SEQUENCE</scope>
    <source>
        <strain evidence="2 4">CBS 781.70</strain>
    </source>
</reference>
<reference evidence="4" key="2">
    <citation type="submission" date="2020-04" db="EMBL/GenBank/DDBJ databases">
        <authorList>
            <consortium name="NCBI Genome Project"/>
        </authorList>
    </citation>
    <scope>NUCLEOTIDE SEQUENCE</scope>
    <source>
        <strain evidence="4">CBS 781.70</strain>
    </source>
</reference>
<evidence type="ECO:0000313" key="2">
    <source>
        <dbReference type="EMBL" id="KAF1814442.1"/>
    </source>
</evidence>
<sequence length="234" mass="26563">MVAKAINNDNDTPLTRLHHLDALTLQGIANPINPNRRPENSHMNTANDERVRNPLNPTIPLNHRWRTSHADGEVSGAKKFGLRQGDCLSSEITTEETEKAIEYYCKKGIKVTGNDQNWSERSRARLQARQYFPHGRSVHAYIASILMDSGTDYYVDQETCETQFGKLVDRCAGQGHGVGMMRQWLPAEEGRWIGFGIKAKVDGMPWHRNHEYSKYVKPGMSREPGLEVQWMGSD</sequence>
<evidence type="ECO:0000313" key="4">
    <source>
        <dbReference type="RefSeq" id="XP_033536073.1"/>
    </source>
</evidence>
<dbReference type="EMBL" id="ML975153">
    <property type="protein sequence ID" value="KAF1814442.1"/>
    <property type="molecule type" value="Genomic_DNA"/>
</dbReference>
<dbReference type="AlphaFoldDB" id="A0A6G1G8X9"/>
<dbReference type="Proteomes" id="UP000504638">
    <property type="component" value="Unplaced"/>
</dbReference>
<gene>
    <name evidence="2 4" type="ORF">P152DRAFT_272240</name>
</gene>
<evidence type="ECO:0000313" key="3">
    <source>
        <dbReference type="Proteomes" id="UP000504638"/>
    </source>
</evidence>
<organism evidence="2">
    <name type="scientific">Eremomyces bilateralis CBS 781.70</name>
    <dbReference type="NCBI Taxonomy" id="1392243"/>
    <lineage>
        <taxon>Eukaryota</taxon>
        <taxon>Fungi</taxon>
        <taxon>Dikarya</taxon>
        <taxon>Ascomycota</taxon>
        <taxon>Pezizomycotina</taxon>
        <taxon>Dothideomycetes</taxon>
        <taxon>Dothideomycetes incertae sedis</taxon>
        <taxon>Eremomycetales</taxon>
        <taxon>Eremomycetaceae</taxon>
        <taxon>Eremomyces</taxon>
    </lineage>
</organism>
<keyword evidence="3" id="KW-1185">Reference proteome</keyword>
<dbReference type="GeneID" id="54415441"/>
<proteinExistence type="predicted"/>
<evidence type="ECO:0000256" key="1">
    <source>
        <dbReference type="SAM" id="MobiDB-lite"/>
    </source>
</evidence>
<accession>A0A6G1G8X9</accession>
<dbReference type="RefSeq" id="XP_033536073.1">
    <property type="nucleotide sequence ID" value="XM_033674871.1"/>
</dbReference>
<reference evidence="4" key="3">
    <citation type="submission" date="2025-04" db="UniProtKB">
        <authorList>
            <consortium name="RefSeq"/>
        </authorList>
    </citation>
    <scope>IDENTIFICATION</scope>
    <source>
        <strain evidence="4">CBS 781.70</strain>
    </source>
</reference>